<dbReference type="RefSeq" id="WP_210981608.1">
    <property type="nucleotide sequence ID" value="NZ_CP108125.1"/>
</dbReference>
<keyword evidence="1" id="KW-1133">Transmembrane helix</keyword>
<name>A0ABZ1J3F4_9ACTN</name>
<keyword evidence="1" id="KW-0812">Transmembrane</keyword>
<proteinExistence type="predicted"/>
<reference evidence="2 3" key="1">
    <citation type="submission" date="2022-10" db="EMBL/GenBank/DDBJ databases">
        <title>The complete genomes of actinobacterial strains from the NBC collection.</title>
        <authorList>
            <person name="Joergensen T.S."/>
            <person name="Alvarez Arevalo M."/>
            <person name="Sterndorff E.B."/>
            <person name="Faurdal D."/>
            <person name="Vuksanovic O."/>
            <person name="Mourched A.-S."/>
            <person name="Charusanti P."/>
            <person name="Shaw S."/>
            <person name="Blin K."/>
            <person name="Weber T."/>
        </authorList>
    </citation>
    <scope>NUCLEOTIDE SEQUENCE [LARGE SCALE GENOMIC DNA]</scope>
    <source>
        <strain evidence="2 3">NBC_00206</strain>
    </source>
</reference>
<keyword evidence="1" id="KW-0472">Membrane</keyword>
<sequence>MAAHSESRESWSIARQLRRMRTVYAAGALLWASTSLGTAYSSPGSRTMWTSVLLLVVFTGLLALSSWWLRSVAPARATAAEQRRSAVSVRPSVPARQVGV</sequence>
<feature type="transmembrane region" description="Helical" evidence="1">
    <location>
        <begin position="48"/>
        <end position="69"/>
    </location>
</feature>
<dbReference type="EMBL" id="CP108125">
    <property type="protein sequence ID" value="WTO87057.1"/>
    <property type="molecule type" value="Genomic_DNA"/>
</dbReference>
<feature type="transmembrane region" description="Helical" evidence="1">
    <location>
        <begin position="21"/>
        <end position="42"/>
    </location>
</feature>
<dbReference type="Proteomes" id="UP001622690">
    <property type="component" value="Chromosome"/>
</dbReference>
<accession>A0ABZ1J3F4</accession>
<evidence type="ECO:0000313" key="3">
    <source>
        <dbReference type="Proteomes" id="UP001622690"/>
    </source>
</evidence>
<evidence type="ECO:0000313" key="2">
    <source>
        <dbReference type="EMBL" id="WTO87057.1"/>
    </source>
</evidence>
<evidence type="ECO:0000256" key="1">
    <source>
        <dbReference type="SAM" id="Phobius"/>
    </source>
</evidence>
<protein>
    <submittedName>
        <fullName evidence="2">Uncharacterized protein</fullName>
    </submittedName>
</protein>
<organism evidence="2 3">
    <name type="scientific">Streptomyces nigra</name>
    <dbReference type="NCBI Taxonomy" id="1827580"/>
    <lineage>
        <taxon>Bacteria</taxon>
        <taxon>Bacillati</taxon>
        <taxon>Actinomycetota</taxon>
        <taxon>Actinomycetes</taxon>
        <taxon>Kitasatosporales</taxon>
        <taxon>Streptomycetaceae</taxon>
        <taxon>Streptomyces</taxon>
    </lineage>
</organism>
<gene>
    <name evidence="2" type="ORF">OHU27_33320</name>
</gene>
<keyword evidence="3" id="KW-1185">Reference proteome</keyword>